<evidence type="ECO:0000313" key="2">
    <source>
        <dbReference type="EMBL" id="OIR18831.1"/>
    </source>
</evidence>
<reference evidence="2" key="1">
    <citation type="submission" date="2016-10" db="EMBL/GenBank/DDBJ databases">
        <title>Sequence of Gallionella enrichment culture.</title>
        <authorList>
            <person name="Poehlein A."/>
            <person name="Muehling M."/>
            <person name="Daniel R."/>
        </authorList>
    </citation>
    <scope>NUCLEOTIDE SEQUENCE</scope>
</reference>
<feature type="region of interest" description="Disordered" evidence="1">
    <location>
        <begin position="312"/>
        <end position="332"/>
    </location>
</feature>
<sequence>MNSPRNALVALLCFALLGTSALSWYQYRQLASLRATISDNARITSQANRRISDLESQLSARPRPEAAGVEAPATSDDTQGNRDFRRGRWQARADAFRKVTASPEFQQLEQVRINGQIESRYANLFKALQLPPQALQQFKALLAQKQSAIQDVMASARAEGMFGPQNRAAVQSMIQQTSAQADASIQQTIGDAAYAQYQQYEQTLPQQATVSELAQRLSYTSTPLTPDQSQQLVSILSTSTSQQKNTNLDNRAMVAMAMGAPVQPAPVNSSAVQQAQGLLSSDQLAALQQIQNEQQAQHQMQQMMRQAFLGNNATTTPAPTVTSGTTVSNGGN</sequence>
<organism evidence="2">
    <name type="scientific">mine drainage metagenome</name>
    <dbReference type="NCBI Taxonomy" id="410659"/>
    <lineage>
        <taxon>unclassified sequences</taxon>
        <taxon>metagenomes</taxon>
        <taxon>ecological metagenomes</taxon>
    </lineage>
</organism>
<name>A0A1J5TD46_9ZZZZ</name>
<feature type="region of interest" description="Disordered" evidence="1">
    <location>
        <begin position="53"/>
        <end position="83"/>
    </location>
</feature>
<comment type="caution">
    <text evidence="2">The sequence shown here is derived from an EMBL/GenBank/DDBJ whole genome shotgun (WGS) entry which is preliminary data.</text>
</comment>
<dbReference type="AlphaFoldDB" id="A0A1J5TD46"/>
<dbReference type="EMBL" id="MLJW01000002">
    <property type="protein sequence ID" value="OIR18831.1"/>
    <property type="molecule type" value="Genomic_DNA"/>
</dbReference>
<accession>A0A1J5TD46</accession>
<gene>
    <name evidence="2" type="ORF">GALL_11730</name>
</gene>
<protein>
    <submittedName>
        <fullName evidence="2">Uncharacterized protein</fullName>
    </submittedName>
</protein>
<proteinExistence type="predicted"/>
<evidence type="ECO:0000256" key="1">
    <source>
        <dbReference type="SAM" id="MobiDB-lite"/>
    </source>
</evidence>